<dbReference type="PANTHER" id="PTHR45436:SF5">
    <property type="entry name" value="SENSOR HISTIDINE KINASE TRCS"/>
    <property type="match status" value="1"/>
</dbReference>
<name>A0ABV8LZV7_9ACTN</name>
<evidence type="ECO:0000313" key="14">
    <source>
        <dbReference type="EMBL" id="MFC4135878.1"/>
    </source>
</evidence>
<evidence type="ECO:0000256" key="2">
    <source>
        <dbReference type="ARBA" id="ARBA00004236"/>
    </source>
</evidence>
<keyword evidence="15" id="KW-1185">Reference proteome</keyword>
<dbReference type="CDD" id="cd00082">
    <property type="entry name" value="HisKA"/>
    <property type="match status" value="1"/>
</dbReference>
<dbReference type="InterPro" id="IPR003661">
    <property type="entry name" value="HisK_dim/P_dom"/>
</dbReference>
<evidence type="ECO:0000256" key="4">
    <source>
        <dbReference type="ARBA" id="ARBA00022553"/>
    </source>
</evidence>
<keyword evidence="4" id="KW-0597">Phosphoprotein</keyword>
<dbReference type="SMART" id="SM00387">
    <property type="entry name" value="HATPase_c"/>
    <property type="match status" value="1"/>
</dbReference>
<dbReference type="Gene3D" id="1.10.287.130">
    <property type="match status" value="1"/>
</dbReference>
<dbReference type="SUPFAM" id="SSF158472">
    <property type="entry name" value="HAMP domain-like"/>
    <property type="match status" value="1"/>
</dbReference>
<dbReference type="Pfam" id="PF00512">
    <property type="entry name" value="HisKA"/>
    <property type="match status" value="1"/>
</dbReference>
<gene>
    <name evidence="14" type="ORF">ACFOZ4_35180</name>
</gene>
<evidence type="ECO:0000256" key="9">
    <source>
        <dbReference type="ARBA" id="ARBA00023012"/>
    </source>
</evidence>
<comment type="catalytic activity">
    <reaction evidence="1">
        <text>ATP + protein L-histidine = ADP + protein N-phospho-L-histidine.</text>
        <dbReference type="EC" id="2.7.13.3"/>
    </reaction>
</comment>
<dbReference type="Proteomes" id="UP001595816">
    <property type="component" value="Unassembled WGS sequence"/>
</dbReference>
<organism evidence="14 15">
    <name type="scientific">Hamadaea flava</name>
    <dbReference type="NCBI Taxonomy" id="1742688"/>
    <lineage>
        <taxon>Bacteria</taxon>
        <taxon>Bacillati</taxon>
        <taxon>Actinomycetota</taxon>
        <taxon>Actinomycetes</taxon>
        <taxon>Micromonosporales</taxon>
        <taxon>Micromonosporaceae</taxon>
        <taxon>Hamadaea</taxon>
    </lineage>
</organism>
<reference evidence="15" key="1">
    <citation type="journal article" date="2019" name="Int. J. Syst. Evol. Microbiol.">
        <title>The Global Catalogue of Microorganisms (GCM) 10K type strain sequencing project: providing services to taxonomists for standard genome sequencing and annotation.</title>
        <authorList>
            <consortium name="The Broad Institute Genomics Platform"/>
            <consortium name="The Broad Institute Genome Sequencing Center for Infectious Disease"/>
            <person name="Wu L."/>
            <person name="Ma J."/>
        </authorList>
    </citation>
    <scope>NUCLEOTIDE SEQUENCE [LARGE SCALE GENOMIC DNA]</scope>
    <source>
        <strain evidence="15">CGMCC 4.7289</strain>
    </source>
</reference>
<sequence length="466" mass="49755">MTATWKRAAGAARARLGSVRVRTSLAAAVVVLAAVGLAAVGLVIIARHTLTSNIDDAASQRAGQVVAAIKSGDPGLLDQTLRPAAGDQTLVQIVNSSGKVVAASPVLAQRPPILTQRPAVEATTWETAYLQPDSEDPFRIVATTVATDDGSRTVLVAQSLRPVNEAIELISRLTAVGMPILAVVVGAATFILVGRTLRPVEAIRRRVAGITARDLQARVPVPNTQDEIAALAETMNAMLDRLHASADAQRRFVADASHELRSPLAALHVGLELLTPANVTGEDVARLRAETDRISRLVADLLLLARVDEHGLHPRRNDVDLDDIAYRSRLRLIGSRPDVTVTGQVTPVRITGDDHELERAVTNLCDNAARYARTTITLTVTADSTTARVIVDDDGPGVPPPERERIFERFVRLDASRARDDGGTGLGLAITREIAHRHGGTVTVTDSPLGGARFELRLPLDYTTTL</sequence>
<dbReference type="Pfam" id="PF00672">
    <property type="entry name" value="HAMP"/>
    <property type="match status" value="1"/>
</dbReference>
<evidence type="ECO:0000256" key="5">
    <source>
        <dbReference type="ARBA" id="ARBA00022679"/>
    </source>
</evidence>
<dbReference type="SUPFAM" id="SSF55874">
    <property type="entry name" value="ATPase domain of HSP90 chaperone/DNA topoisomerase II/histidine kinase"/>
    <property type="match status" value="1"/>
</dbReference>
<dbReference type="PROSITE" id="PS50109">
    <property type="entry name" value="HIS_KIN"/>
    <property type="match status" value="1"/>
</dbReference>
<dbReference type="CDD" id="cd06225">
    <property type="entry name" value="HAMP"/>
    <property type="match status" value="1"/>
</dbReference>
<dbReference type="InterPro" id="IPR005467">
    <property type="entry name" value="His_kinase_dom"/>
</dbReference>
<feature type="transmembrane region" description="Helical" evidence="11">
    <location>
        <begin position="176"/>
        <end position="197"/>
    </location>
</feature>
<keyword evidence="9" id="KW-0902">Two-component regulatory system</keyword>
<dbReference type="EMBL" id="JBHSAY010000027">
    <property type="protein sequence ID" value="MFC4135878.1"/>
    <property type="molecule type" value="Genomic_DNA"/>
</dbReference>
<dbReference type="GO" id="GO:0016301">
    <property type="term" value="F:kinase activity"/>
    <property type="evidence" value="ECO:0007669"/>
    <property type="project" value="UniProtKB-KW"/>
</dbReference>
<dbReference type="EC" id="2.7.13.3" evidence="3"/>
<dbReference type="Gene3D" id="3.30.565.10">
    <property type="entry name" value="Histidine kinase-like ATPase, C-terminal domain"/>
    <property type="match status" value="1"/>
</dbReference>
<feature type="domain" description="Histidine kinase" evidence="12">
    <location>
        <begin position="255"/>
        <end position="462"/>
    </location>
</feature>
<keyword evidence="5" id="KW-0808">Transferase</keyword>
<keyword evidence="6 11" id="KW-0812">Transmembrane</keyword>
<evidence type="ECO:0000256" key="3">
    <source>
        <dbReference type="ARBA" id="ARBA00012438"/>
    </source>
</evidence>
<keyword evidence="8 11" id="KW-1133">Transmembrane helix</keyword>
<dbReference type="PANTHER" id="PTHR45436">
    <property type="entry name" value="SENSOR HISTIDINE KINASE YKOH"/>
    <property type="match status" value="1"/>
</dbReference>
<evidence type="ECO:0000256" key="1">
    <source>
        <dbReference type="ARBA" id="ARBA00000085"/>
    </source>
</evidence>
<evidence type="ECO:0000256" key="8">
    <source>
        <dbReference type="ARBA" id="ARBA00022989"/>
    </source>
</evidence>
<dbReference type="Gene3D" id="6.10.340.10">
    <property type="match status" value="1"/>
</dbReference>
<proteinExistence type="predicted"/>
<dbReference type="InterPro" id="IPR003660">
    <property type="entry name" value="HAMP_dom"/>
</dbReference>
<evidence type="ECO:0000256" key="6">
    <source>
        <dbReference type="ARBA" id="ARBA00022692"/>
    </source>
</evidence>
<feature type="transmembrane region" description="Helical" evidence="11">
    <location>
        <begin position="25"/>
        <end position="46"/>
    </location>
</feature>
<keyword evidence="7 14" id="KW-0418">Kinase</keyword>
<comment type="caution">
    <text evidence="14">The sequence shown here is derived from an EMBL/GenBank/DDBJ whole genome shotgun (WGS) entry which is preliminary data.</text>
</comment>
<evidence type="ECO:0000259" key="12">
    <source>
        <dbReference type="PROSITE" id="PS50109"/>
    </source>
</evidence>
<dbReference type="InterPro" id="IPR036097">
    <property type="entry name" value="HisK_dim/P_sf"/>
</dbReference>
<dbReference type="PROSITE" id="PS50885">
    <property type="entry name" value="HAMP"/>
    <property type="match status" value="1"/>
</dbReference>
<evidence type="ECO:0000259" key="13">
    <source>
        <dbReference type="PROSITE" id="PS50885"/>
    </source>
</evidence>
<dbReference type="InterPro" id="IPR050428">
    <property type="entry name" value="TCS_sensor_his_kinase"/>
</dbReference>
<dbReference type="SUPFAM" id="SSF47384">
    <property type="entry name" value="Homodimeric domain of signal transducing histidine kinase"/>
    <property type="match status" value="1"/>
</dbReference>
<dbReference type="RefSeq" id="WP_253754220.1">
    <property type="nucleotide sequence ID" value="NZ_JAMZDZ010000001.1"/>
</dbReference>
<dbReference type="InterPro" id="IPR036890">
    <property type="entry name" value="HATPase_C_sf"/>
</dbReference>
<evidence type="ECO:0000313" key="15">
    <source>
        <dbReference type="Proteomes" id="UP001595816"/>
    </source>
</evidence>
<accession>A0ABV8LZV7</accession>
<evidence type="ECO:0000256" key="7">
    <source>
        <dbReference type="ARBA" id="ARBA00022777"/>
    </source>
</evidence>
<dbReference type="SMART" id="SM00304">
    <property type="entry name" value="HAMP"/>
    <property type="match status" value="1"/>
</dbReference>
<dbReference type="PRINTS" id="PR00344">
    <property type="entry name" value="BCTRLSENSOR"/>
</dbReference>
<dbReference type="SMART" id="SM00388">
    <property type="entry name" value="HisKA"/>
    <property type="match status" value="1"/>
</dbReference>
<evidence type="ECO:0000256" key="11">
    <source>
        <dbReference type="SAM" id="Phobius"/>
    </source>
</evidence>
<comment type="subcellular location">
    <subcellularLocation>
        <location evidence="2">Cell membrane</location>
    </subcellularLocation>
</comment>
<keyword evidence="10 11" id="KW-0472">Membrane</keyword>
<dbReference type="Pfam" id="PF02518">
    <property type="entry name" value="HATPase_c"/>
    <property type="match status" value="1"/>
</dbReference>
<feature type="domain" description="HAMP" evidence="13">
    <location>
        <begin position="194"/>
        <end position="247"/>
    </location>
</feature>
<protein>
    <recommendedName>
        <fullName evidence="3">histidine kinase</fullName>
        <ecNumber evidence="3">2.7.13.3</ecNumber>
    </recommendedName>
</protein>
<dbReference type="InterPro" id="IPR004358">
    <property type="entry name" value="Sig_transdc_His_kin-like_C"/>
</dbReference>
<dbReference type="InterPro" id="IPR003594">
    <property type="entry name" value="HATPase_dom"/>
</dbReference>
<evidence type="ECO:0000256" key="10">
    <source>
        <dbReference type="ARBA" id="ARBA00023136"/>
    </source>
</evidence>